<dbReference type="InterPro" id="IPR036909">
    <property type="entry name" value="Cyt_c-like_dom_sf"/>
</dbReference>
<dbReference type="Pfam" id="PF00034">
    <property type="entry name" value="Cytochrom_C"/>
    <property type="match status" value="1"/>
</dbReference>
<dbReference type="PROSITE" id="PS51007">
    <property type="entry name" value="CYTC"/>
    <property type="match status" value="1"/>
</dbReference>
<dbReference type="GO" id="GO:0009055">
    <property type="term" value="F:electron transfer activity"/>
    <property type="evidence" value="ECO:0007669"/>
    <property type="project" value="InterPro"/>
</dbReference>
<evidence type="ECO:0000256" key="2">
    <source>
        <dbReference type="ARBA" id="ARBA00022723"/>
    </source>
</evidence>
<evidence type="ECO:0000256" key="5">
    <source>
        <dbReference type="SAM" id="SignalP"/>
    </source>
</evidence>
<dbReference type="Proteomes" id="UP000239480">
    <property type="component" value="Unassembled WGS sequence"/>
</dbReference>
<comment type="caution">
    <text evidence="7">The sequence shown here is derived from an EMBL/GenBank/DDBJ whole genome shotgun (WGS) entry which is preliminary data.</text>
</comment>
<dbReference type="EMBL" id="PVTD01000001">
    <property type="protein sequence ID" value="PRY26341.1"/>
    <property type="molecule type" value="Genomic_DNA"/>
</dbReference>
<proteinExistence type="predicted"/>
<keyword evidence="1 4" id="KW-0349">Heme</keyword>
<dbReference type="InterPro" id="IPR009056">
    <property type="entry name" value="Cyt_c-like_dom"/>
</dbReference>
<protein>
    <submittedName>
        <fullName evidence="7">Sulfur-oxidizing protein SoxX</fullName>
    </submittedName>
</protein>
<evidence type="ECO:0000313" key="7">
    <source>
        <dbReference type="EMBL" id="PRY26341.1"/>
    </source>
</evidence>
<reference evidence="7 8" key="1">
    <citation type="submission" date="2018-03" db="EMBL/GenBank/DDBJ databases">
        <title>Genomic Encyclopedia of Archaeal and Bacterial Type Strains, Phase II (KMG-II): from individual species to whole genera.</title>
        <authorList>
            <person name="Goeker M."/>
        </authorList>
    </citation>
    <scope>NUCLEOTIDE SEQUENCE [LARGE SCALE GENOMIC DNA]</scope>
    <source>
        <strain evidence="7 8">DSM 29328</strain>
    </source>
</reference>
<dbReference type="NCBIfam" id="TIGR04485">
    <property type="entry name" value="thiosulf_SoxX"/>
    <property type="match status" value="1"/>
</dbReference>
<dbReference type="GO" id="GO:0020037">
    <property type="term" value="F:heme binding"/>
    <property type="evidence" value="ECO:0007669"/>
    <property type="project" value="InterPro"/>
</dbReference>
<evidence type="ECO:0000313" key="8">
    <source>
        <dbReference type="Proteomes" id="UP000239480"/>
    </source>
</evidence>
<feature type="domain" description="Cytochrome c" evidence="6">
    <location>
        <begin position="45"/>
        <end position="158"/>
    </location>
</feature>
<gene>
    <name evidence="7" type="ORF">CLV78_101436</name>
</gene>
<evidence type="ECO:0000256" key="4">
    <source>
        <dbReference type="PROSITE-ProRule" id="PRU00433"/>
    </source>
</evidence>
<dbReference type="InterPro" id="IPR030999">
    <property type="entry name" value="Thiosulf_SoxX"/>
</dbReference>
<name>A0A2T0RYT2_9RHOB</name>
<evidence type="ECO:0000259" key="6">
    <source>
        <dbReference type="PROSITE" id="PS51007"/>
    </source>
</evidence>
<keyword evidence="5" id="KW-0732">Signal</keyword>
<keyword evidence="2 4" id="KW-0479">Metal-binding</keyword>
<dbReference type="RefSeq" id="WP_106203122.1">
    <property type="nucleotide sequence ID" value="NZ_PVTD01000001.1"/>
</dbReference>
<dbReference type="Gene3D" id="1.10.760.10">
    <property type="entry name" value="Cytochrome c-like domain"/>
    <property type="match status" value="1"/>
</dbReference>
<dbReference type="GO" id="GO:0046872">
    <property type="term" value="F:metal ion binding"/>
    <property type="evidence" value="ECO:0007669"/>
    <property type="project" value="UniProtKB-KW"/>
</dbReference>
<feature type="chain" id="PRO_5015399166" evidence="5">
    <location>
        <begin position="21"/>
        <end position="160"/>
    </location>
</feature>
<dbReference type="OrthoDB" id="9793634at2"/>
<accession>A0A2T0RYT2</accession>
<dbReference type="SUPFAM" id="SSF46626">
    <property type="entry name" value="Cytochrome c"/>
    <property type="match status" value="1"/>
</dbReference>
<organism evidence="7 8">
    <name type="scientific">Aliiruegeria haliotis</name>
    <dbReference type="NCBI Taxonomy" id="1280846"/>
    <lineage>
        <taxon>Bacteria</taxon>
        <taxon>Pseudomonadati</taxon>
        <taxon>Pseudomonadota</taxon>
        <taxon>Alphaproteobacteria</taxon>
        <taxon>Rhodobacterales</taxon>
        <taxon>Roseobacteraceae</taxon>
        <taxon>Aliiruegeria</taxon>
    </lineage>
</organism>
<evidence type="ECO:0000256" key="3">
    <source>
        <dbReference type="ARBA" id="ARBA00023004"/>
    </source>
</evidence>
<keyword evidence="8" id="KW-1185">Reference proteome</keyword>
<feature type="signal peptide" evidence="5">
    <location>
        <begin position="1"/>
        <end position="20"/>
    </location>
</feature>
<sequence>MKRAFHAALAACILAPSAQAESVAPGDVSYDEAGAVAASLTGQPGNAEEGAKVFSTKSVGNCVSCHEVTALADVPFQGNVGPSLDGVADRWTEHEIRGIVADAKKTYDGTVMPSFYKVSGFIRPGKAYTGKAIPAEEITPLLSAQQIEDVVAFLVTLKDE</sequence>
<evidence type="ECO:0000256" key="1">
    <source>
        <dbReference type="ARBA" id="ARBA00022617"/>
    </source>
</evidence>
<dbReference type="AlphaFoldDB" id="A0A2T0RYT2"/>
<keyword evidence="3 4" id="KW-0408">Iron</keyword>